<dbReference type="EC" id="6.3.2.4" evidence="7 16"/>
<evidence type="ECO:0000256" key="2">
    <source>
        <dbReference type="ARBA" id="ARBA00001946"/>
    </source>
</evidence>
<comment type="cofactor">
    <cofactor evidence="2">
        <name>Mg(2+)</name>
        <dbReference type="ChEBI" id="CHEBI:18420"/>
    </cofactor>
</comment>
<accession>A0ABT2VQE1</accession>
<dbReference type="PANTHER" id="PTHR23132:SF23">
    <property type="entry name" value="D-ALANINE--D-ALANINE LIGASE B"/>
    <property type="match status" value="1"/>
</dbReference>
<evidence type="ECO:0000256" key="12">
    <source>
        <dbReference type="ARBA" id="ARBA00022960"/>
    </source>
</evidence>
<dbReference type="HAMAP" id="MF_00047">
    <property type="entry name" value="Dala_Dala_lig"/>
    <property type="match status" value="1"/>
</dbReference>
<dbReference type="NCBIfam" id="NF002378">
    <property type="entry name" value="PRK01372.1"/>
    <property type="match status" value="1"/>
</dbReference>
<dbReference type="InterPro" id="IPR000291">
    <property type="entry name" value="D-Ala_lig_Van_CS"/>
</dbReference>
<dbReference type="Pfam" id="PF01820">
    <property type="entry name" value="Dala_Dala_lig_N"/>
    <property type="match status" value="1"/>
</dbReference>
<dbReference type="InterPro" id="IPR016185">
    <property type="entry name" value="PreATP-grasp_dom_sf"/>
</dbReference>
<evidence type="ECO:0000256" key="14">
    <source>
        <dbReference type="ARBA" id="ARBA00023316"/>
    </source>
</evidence>
<organism evidence="19 20">
    <name type="scientific">Alteromonas salexigens</name>
    <dbReference type="NCBI Taxonomy" id="2982530"/>
    <lineage>
        <taxon>Bacteria</taxon>
        <taxon>Pseudomonadati</taxon>
        <taxon>Pseudomonadota</taxon>
        <taxon>Gammaproteobacteria</taxon>
        <taxon>Alteromonadales</taxon>
        <taxon>Alteromonadaceae</taxon>
        <taxon>Alteromonas/Salinimonas group</taxon>
        <taxon>Alteromonas</taxon>
    </lineage>
</organism>
<evidence type="ECO:0000313" key="20">
    <source>
        <dbReference type="Proteomes" id="UP001209257"/>
    </source>
</evidence>
<dbReference type="Gene3D" id="3.40.50.20">
    <property type="match status" value="1"/>
</dbReference>
<evidence type="ECO:0000256" key="13">
    <source>
        <dbReference type="ARBA" id="ARBA00022984"/>
    </source>
</evidence>
<keyword evidence="8 16" id="KW-0963">Cytoplasm</keyword>
<comment type="caution">
    <text evidence="19">The sequence shown here is derived from an EMBL/GenBank/DDBJ whole genome shotgun (WGS) entry which is preliminary data.</text>
</comment>
<dbReference type="InterPro" id="IPR005905">
    <property type="entry name" value="D_ala_D_ala"/>
</dbReference>
<dbReference type="InterPro" id="IPR011095">
    <property type="entry name" value="Dala_Dala_lig_C"/>
</dbReference>
<protein>
    <recommendedName>
        <fullName evidence="7 16">D-alanine--D-alanine ligase</fullName>
        <ecNumber evidence="7 16">6.3.2.4</ecNumber>
    </recommendedName>
    <alternativeName>
        <fullName evidence="16">D-Ala-D-Ala ligase</fullName>
    </alternativeName>
    <alternativeName>
        <fullName evidence="16">D-alanylalanine synthetase</fullName>
    </alternativeName>
</protein>
<feature type="domain" description="ATP-grasp" evidence="18">
    <location>
        <begin position="108"/>
        <end position="307"/>
    </location>
</feature>
<dbReference type="PROSITE" id="PS50975">
    <property type="entry name" value="ATP_GRASP"/>
    <property type="match status" value="1"/>
</dbReference>
<evidence type="ECO:0000256" key="7">
    <source>
        <dbReference type="ARBA" id="ARBA00012216"/>
    </source>
</evidence>
<dbReference type="GO" id="GO:0016874">
    <property type="term" value="F:ligase activity"/>
    <property type="evidence" value="ECO:0007669"/>
    <property type="project" value="UniProtKB-KW"/>
</dbReference>
<comment type="cofactor">
    <cofactor evidence="1">
        <name>Mn(2+)</name>
        <dbReference type="ChEBI" id="CHEBI:29035"/>
    </cofactor>
</comment>
<evidence type="ECO:0000256" key="15">
    <source>
        <dbReference type="ARBA" id="ARBA00047614"/>
    </source>
</evidence>
<evidence type="ECO:0000256" key="4">
    <source>
        <dbReference type="ARBA" id="ARBA00004496"/>
    </source>
</evidence>
<dbReference type="Pfam" id="PF07478">
    <property type="entry name" value="Dala_Dala_lig_C"/>
    <property type="match status" value="1"/>
</dbReference>
<keyword evidence="9 16" id="KW-0436">Ligase</keyword>
<dbReference type="SUPFAM" id="SSF56059">
    <property type="entry name" value="Glutathione synthetase ATP-binding domain-like"/>
    <property type="match status" value="1"/>
</dbReference>
<keyword evidence="12 16" id="KW-0133">Cell shape</keyword>
<dbReference type="InterPro" id="IPR013815">
    <property type="entry name" value="ATP_grasp_subdomain_1"/>
</dbReference>
<sequence length="319" mass="34266">MKLYSPREFGRVAVMLGGDSAERAVSLNSGQAVLAALHRQGVDAFAFDPAARPLTDLSHETVDRVLIMLHGRGGEDGSMQGALQQLKIPYTGSGVLGSALAMDKIHSKQIWQCLNLPTAKYQIADKSDFEAGSCGAIMHELGNEVMVKPSREGSSIGMARVTSAKQLLTAIQDAFKYDNQVLLEQYIDGPEYTVSVVQGEALPSIRMSTPHTFYDYAAKYQDDTTEYFCPSGLSDDDEQRLAALATRAFHALSGSGWGRVDVMRDASGNFFLLESNTVPGMTEKSLVPKAASAAGMSFDDLVLAILATSMPAEIGRAAE</sequence>
<evidence type="ECO:0000256" key="5">
    <source>
        <dbReference type="ARBA" id="ARBA00004752"/>
    </source>
</evidence>
<comment type="subcellular location">
    <subcellularLocation>
        <location evidence="4 16">Cytoplasm</location>
    </subcellularLocation>
</comment>
<dbReference type="Proteomes" id="UP001209257">
    <property type="component" value="Unassembled WGS sequence"/>
</dbReference>
<dbReference type="NCBIfam" id="TIGR01205">
    <property type="entry name" value="D_ala_D_alaTIGR"/>
    <property type="match status" value="1"/>
</dbReference>
<comment type="pathway">
    <text evidence="5 16">Cell wall biogenesis; peptidoglycan biosynthesis.</text>
</comment>
<evidence type="ECO:0000256" key="3">
    <source>
        <dbReference type="ARBA" id="ARBA00003921"/>
    </source>
</evidence>
<dbReference type="PANTHER" id="PTHR23132">
    <property type="entry name" value="D-ALANINE--D-ALANINE LIGASE"/>
    <property type="match status" value="1"/>
</dbReference>
<evidence type="ECO:0000256" key="16">
    <source>
        <dbReference type="HAMAP-Rule" id="MF_00047"/>
    </source>
</evidence>
<reference evidence="20" key="1">
    <citation type="submission" date="2023-07" db="EMBL/GenBank/DDBJ databases">
        <title>Study on multiphase classification of strain Alteromonas salexigens isolated from the Yellow Sea.</title>
        <authorList>
            <person name="Sun L."/>
        </authorList>
    </citation>
    <scope>NUCLEOTIDE SEQUENCE [LARGE SCALE GENOMIC DNA]</scope>
    <source>
        <strain evidence="20">ASW11-19</strain>
    </source>
</reference>
<evidence type="ECO:0000256" key="17">
    <source>
        <dbReference type="PROSITE-ProRule" id="PRU00409"/>
    </source>
</evidence>
<keyword evidence="20" id="KW-1185">Reference proteome</keyword>
<comment type="similarity">
    <text evidence="6 16">Belongs to the D-alanine--D-alanine ligase family.</text>
</comment>
<keyword evidence="13 16" id="KW-0573">Peptidoglycan synthesis</keyword>
<name>A0ABT2VQE1_9ALTE</name>
<keyword evidence="10 17" id="KW-0547">Nucleotide-binding</keyword>
<dbReference type="InterPro" id="IPR011761">
    <property type="entry name" value="ATP-grasp"/>
</dbReference>
<evidence type="ECO:0000256" key="10">
    <source>
        <dbReference type="ARBA" id="ARBA00022741"/>
    </source>
</evidence>
<dbReference type="PIRSF" id="PIRSF039102">
    <property type="entry name" value="Ddl/VanB"/>
    <property type="match status" value="1"/>
</dbReference>
<evidence type="ECO:0000256" key="11">
    <source>
        <dbReference type="ARBA" id="ARBA00022840"/>
    </source>
</evidence>
<keyword evidence="14 16" id="KW-0961">Cell wall biogenesis/degradation</keyword>
<dbReference type="RefSeq" id="WP_262995286.1">
    <property type="nucleotide sequence ID" value="NZ_JAOTJC010000012.1"/>
</dbReference>
<dbReference type="Gene3D" id="3.30.1490.20">
    <property type="entry name" value="ATP-grasp fold, A domain"/>
    <property type="match status" value="1"/>
</dbReference>
<comment type="function">
    <text evidence="3 16">Cell wall formation.</text>
</comment>
<gene>
    <name evidence="16" type="primary">ddl</name>
    <name evidence="19" type="ORF">OCL06_13125</name>
</gene>
<comment type="catalytic activity">
    <reaction evidence="15 16">
        <text>2 D-alanine + ATP = D-alanyl-D-alanine + ADP + phosphate + H(+)</text>
        <dbReference type="Rhea" id="RHEA:11224"/>
        <dbReference type="ChEBI" id="CHEBI:15378"/>
        <dbReference type="ChEBI" id="CHEBI:30616"/>
        <dbReference type="ChEBI" id="CHEBI:43474"/>
        <dbReference type="ChEBI" id="CHEBI:57416"/>
        <dbReference type="ChEBI" id="CHEBI:57822"/>
        <dbReference type="ChEBI" id="CHEBI:456216"/>
        <dbReference type="EC" id="6.3.2.4"/>
    </reaction>
</comment>
<dbReference type="Gene3D" id="3.30.470.20">
    <property type="entry name" value="ATP-grasp fold, B domain"/>
    <property type="match status" value="1"/>
</dbReference>
<evidence type="ECO:0000256" key="9">
    <source>
        <dbReference type="ARBA" id="ARBA00022598"/>
    </source>
</evidence>
<proteinExistence type="inferred from homology"/>
<dbReference type="InterPro" id="IPR011127">
    <property type="entry name" value="Dala_Dala_lig_N"/>
</dbReference>
<evidence type="ECO:0000256" key="8">
    <source>
        <dbReference type="ARBA" id="ARBA00022490"/>
    </source>
</evidence>
<keyword evidence="11 17" id="KW-0067">ATP-binding</keyword>
<evidence type="ECO:0000256" key="1">
    <source>
        <dbReference type="ARBA" id="ARBA00001936"/>
    </source>
</evidence>
<dbReference type="SUPFAM" id="SSF52440">
    <property type="entry name" value="PreATP-grasp domain"/>
    <property type="match status" value="1"/>
</dbReference>
<evidence type="ECO:0000313" key="19">
    <source>
        <dbReference type="EMBL" id="MCU7555532.1"/>
    </source>
</evidence>
<dbReference type="PROSITE" id="PS00843">
    <property type="entry name" value="DALA_DALA_LIGASE_1"/>
    <property type="match status" value="1"/>
</dbReference>
<evidence type="ECO:0000259" key="18">
    <source>
        <dbReference type="PROSITE" id="PS50975"/>
    </source>
</evidence>
<evidence type="ECO:0000256" key="6">
    <source>
        <dbReference type="ARBA" id="ARBA00010871"/>
    </source>
</evidence>
<dbReference type="EMBL" id="JAOTJC010000012">
    <property type="protein sequence ID" value="MCU7555532.1"/>
    <property type="molecule type" value="Genomic_DNA"/>
</dbReference>